<evidence type="ECO:0000313" key="2">
    <source>
        <dbReference type="Proteomes" id="UP001206128"/>
    </source>
</evidence>
<keyword evidence="2" id="KW-1185">Reference proteome</keyword>
<accession>A0AAE3GF52</accession>
<comment type="caution">
    <text evidence="1">The sequence shown here is derived from an EMBL/GenBank/DDBJ whole genome shotgun (WGS) entry which is preliminary data.</text>
</comment>
<dbReference type="EMBL" id="JAMTCK010000006">
    <property type="protein sequence ID" value="MCP2166184.1"/>
    <property type="molecule type" value="Genomic_DNA"/>
</dbReference>
<dbReference type="AlphaFoldDB" id="A0AAE3GF52"/>
<name>A0AAE3GF52_9PSEU</name>
<proteinExistence type="predicted"/>
<gene>
    <name evidence="1" type="ORF">LX83_003043</name>
</gene>
<organism evidence="1 2">
    <name type="scientific">Goodfellowiella coeruleoviolacea</name>
    <dbReference type="NCBI Taxonomy" id="334858"/>
    <lineage>
        <taxon>Bacteria</taxon>
        <taxon>Bacillati</taxon>
        <taxon>Actinomycetota</taxon>
        <taxon>Actinomycetes</taxon>
        <taxon>Pseudonocardiales</taxon>
        <taxon>Pseudonocardiaceae</taxon>
        <taxon>Goodfellowiella</taxon>
    </lineage>
</organism>
<dbReference type="RefSeq" id="WP_253771780.1">
    <property type="nucleotide sequence ID" value="NZ_JAMTCK010000006.1"/>
</dbReference>
<sequence>MRGIVLACGNTAIDNQLPSVAHSDEFAVRQLPARPGKAEVDPVLAELAGGRLVVWGTDADLAAVALRLLRTERLGEVAVGYVPAEPDSAVAGLWGLPDRPEQVWRLALAGEPDPVPLIRDDVGGVLLGRGVLAPVRGVGYCDDELVLRGQASRIEVTPDPAGGAGLVVRVVRRRLLVQRATSTPGRAFQLGCLPVTPISDGVRHPRLVNRWTWYRHTEDLRLVRGLV</sequence>
<protein>
    <submittedName>
        <fullName evidence="1">Uncharacterized protein</fullName>
    </submittedName>
</protein>
<dbReference type="Proteomes" id="UP001206128">
    <property type="component" value="Unassembled WGS sequence"/>
</dbReference>
<reference evidence="1" key="1">
    <citation type="submission" date="2022-06" db="EMBL/GenBank/DDBJ databases">
        <title>Genomic Encyclopedia of Archaeal and Bacterial Type Strains, Phase II (KMG-II): from individual species to whole genera.</title>
        <authorList>
            <person name="Goeker M."/>
        </authorList>
    </citation>
    <scope>NUCLEOTIDE SEQUENCE</scope>
    <source>
        <strain evidence="1">DSM 43935</strain>
    </source>
</reference>
<evidence type="ECO:0000313" key="1">
    <source>
        <dbReference type="EMBL" id="MCP2166184.1"/>
    </source>
</evidence>